<feature type="domain" description="GGDEF" evidence="4">
    <location>
        <begin position="208"/>
        <end position="337"/>
    </location>
</feature>
<dbReference type="InterPro" id="IPR043128">
    <property type="entry name" value="Rev_trsase/Diguanyl_cyclase"/>
</dbReference>
<dbReference type="Gene3D" id="3.30.70.270">
    <property type="match status" value="1"/>
</dbReference>
<organism evidence="5 6">
    <name type="scientific">Sulfurimicrobium lacus</name>
    <dbReference type="NCBI Taxonomy" id="2715678"/>
    <lineage>
        <taxon>Bacteria</taxon>
        <taxon>Pseudomonadati</taxon>
        <taxon>Pseudomonadota</taxon>
        <taxon>Betaproteobacteria</taxon>
        <taxon>Nitrosomonadales</taxon>
        <taxon>Sulfuricellaceae</taxon>
        <taxon>Sulfurimicrobium</taxon>
    </lineage>
</organism>
<accession>A0A6F8VBP5</accession>
<sequence length="357" mass="40141">MRRNVEKISPAAILESVIHITRNSDRNVLIKGMVSTLREMFDAEQASLYWLKPAPEGSEVWLLVSASRSGGVAEYQNIKPFALADNPAFMRCVETRRCFSIPAQQQTGKIRHIHPILSRDGVMGLLEVVGNEHADGDVRMIKGFLQVFSNYVQIIDESERDTLTGLLNRRTFDKNIGRMLSESRQAGDESASSDETNSPRRRGGARAESRWLAVLDIDHFKRINDKFGHLYGDEVLLLLAGIMRRSFRNNDNLFRFGGEEFVVALEPTDADGARAVLERFRQSVESYEFPQVGEVTISIGYVRIGSQDAPATVVGHADEALYYAKHHGRNQVRSYEMLVEAHKIATSALNVDVELFE</sequence>
<protein>
    <recommendedName>
        <fullName evidence="1">diguanylate cyclase</fullName>
        <ecNumber evidence="1">2.7.7.65</ecNumber>
    </recommendedName>
</protein>
<dbReference type="InterPro" id="IPR000160">
    <property type="entry name" value="GGDEF_dom"/>
</dbReference>
<dbReference type="GO" id="GO:0043709">
    <property type="term" value="P:cell adhesion involved in single-species biofilm formation"/>
    <property type="evidence" value="ECO:0007669"/>
    <property type="project" value="TreeGrafter"/>
</dbReference>
<dbReference type="GO" id="GO:0052621">
    <property type="term" value="F:diguanylate cyclase activity"/>
    <property type="evidence" value="ECO:0007669"/>
    <property type="project" value="UniProtKB-EC"/>
</dbReference>
<dbReference type="PROSITE" id="PS50887">
    <property type="entry name" value="GGDEF"/>
    <property type="match status" value="1"/>
</dbReference>
<evidence type="ECO:0000256" key="2">
    <source>
        <dbReference type="ARBA" id="ARBA00034247"/>
    </source>
</evidence>
<dbReference type="SUPFAM" id="SSF55073">
    <property type="entry name" value="Nucleotide cyclase"/>
    <property type="match status" value="1"/>
</dbReference>
<dbReference type="EC" id="2.7.7.65" evidence="1"/>
<comment type="catalytic activity">
    <reaction evidence="2">
        <text>2 GTP = 3',3'-c-di-GMP + 2 diphosphate</text>
        <dbReference type="Rhea" id="RHEA:24898"/>
        <dbReference type="ChEBI" id="CHEBI:33019"/>
        <dbReference type="ChEBI" id="CHEBI:37565"/>
        <dbReference type="ChEBI" id="CHEBI:58805"/>
        <dbReference type="EC" id="2.7.7.65"/>
    </reaction>
</comment>
<evidence type="ECO:0000313" key="6">
    <source>
        <dbReference type="Proteomes" id="UP000502260"/>
    </source>
</evidence>
<gene>
    <name evidence="5" type="ORF">SKTS_19700</name>
</gene>
<dbReference type="FunFam" id="3.30.70.270:FF:000001">
    <property type="entry name" value="Diguanylate cyclase domain protein"/>
    <property type="match status" value="1"/>
</dbReference>
<evidence type="ECO:0000313" key="5">
    <source>
        <dbReference type="EMBL" id="BCB27084.1"/>
    </source>
</evidence>
<dbReference type="GO" id="GO:1902201">
    <property type="term" value="P:negative regulation of bacterial-type flagellum-dependent cell motility"/>
    <property type="evidence" value="ECO:0007669"/>
    <property type="project" value="TreeGrafter"/>
</dbReference>
<dbReference type="Proteomes" id="UP000502260">
    <property type="component" value="Chromosome"/>
</dbReference>
<evidence type="ECO:0000256" key="1">
    <source>
        <dbReference type="ARBA" id="ARBA00012528"/>
    </source>
</evidence>
<dbReference type="AlphaFoldDB" id="A0A6F8VBP5"/>
<evidence type="ECO:0000259" key="4">
    <source>
        <dbReference type="PROSITE" id="PS50887"/>
    </source>
</evidence>
<dbReference type="PANTHER" id="PTHR45138">
    <property type="entry name" value="REGULATORY COMPONENTS OF SENSORY TRANSDUCTION SYSTEM"/>
    <property type="match status" value="1"/>
</dbReference>
<dbReference type="PANTHER" id="PTHR45138:SF9">
    <property type="entry name" value="DIGUANYLATE CYCLASE DGCM-RELATED"/>
    <property type="match status" value="1"/>
</dbReference>
<dbReference type="GO" id="GO:0005886">
    <property type="term" value="C:plasma membrane"/>
    <property type="evidence" value="ECO:0007669"/>
    <property type="project" value="TreeGrafter"/>
</dbReference>
<dbReference type="EMBL" id="AP022853">
    <property type="protein sequence ID" value="BCB27084.1"/>
    <property type="molecule type" value="Genomic_DNA"/>
</dbReference>
<dbReference type="InterPro" id="IPR050469">
    <property type="entry name" value="Diguanylate_Cyclase"/>
</dbReference>
<name>A0A6F8VBP5_9PROT</name>
<dbReference type="KEGG" id="slac:SKTS_19700"/>
<proteinExistence type="predicted"/>
<evidence type="ECO:0000256" key="3">
    <source>
        <dbReference type="SAM" id="MobiDB-lite"/>
    </source>
</evidence>
<feature type="region of interest" description="Disordered" evidence="3">
    <location>
        <begin position="182"/>
        <end position="204"/>
    </location>
</feature>
<dbReference type="NCBIfam" id="TIGR00254">
    <property type="entry name" value="GGDEF"/>
    <property type="match status" value="1"/>
</dbReference>
<dbReference type="SMART" id="SM00267">
    <property type="entry name" value="GGDEF"/>
    <property type="match status" value="1"/>
</dbReference>
<dbReference type="Pfam" id="PF00990">
    <property type="entry name" value="GGDEF"/>
    <property type="match status" value="1"/>
</dbReference>
<dbReference type="CDD" id="cd01949">
    <property type="entry name" value="GGDEF"/>
    <property type="match status" value="1"/>
</dbReference>
<keyword evidence="6" id="KW-1185">Reference proteome</keyword>
<reference evidence="6" key="1">
    <citation type="submission" date="2020-03" db="EMBL/GenBank/DDBJ databases">
        <title>Complete genome sequence of sulfur-oxidizing bacterium skT11.</title>
        <authorList>
            <person name="Kanda M."/>
            <person name="Kojima H."/>
            <person name="Fukui M."/>
        </authorList>
    </citation>
    <scope>NUCLEOTIDE SEQUENCE [LARGE SCALE GENOMIC DNA]</scope>
    <source>
        <strain evidence="6">skT11</strain>
    </source>
</reference>
<dbReference type="InterPro" id="IPR029787">
    <property type="entry name" value="Nucleotide_cyclase"/>
</dbReference>